<sequence length="109" mass="11017">MANPTKSAIVAVTMLAMSELIGNRFVSAKGRQATADDPIFGIVPVDVKAGESVAVEILGVGVVESGGVIEMGDKVASDAQGCAIKSETGQFLALSSASGANEPVKVLLR</sequence>
<protein>
    <submittedName>
        <fullName evidence="1">Uncharacterized conserved protein</fullName>
    </submittedName>
</protein>
<proteinExistence type="predicted"/>
<name>A0A1N7DI38_9GAMM</name>
<dbReference type="EMBL" id="FTNU01000001">
    <property type="protein sequence ID" value="SIR75486.1"/>
    <property type="molecule type" value="Genomic_DNA"/>
</dbReference>
<dbReference type="AlphaFoldDB" id="A0A1N7DI38"/>
<evidence type="ECO:0000313" key="2">
    <source>
        <dbReference type="Proteomes" id="UP000187495"/>
    </source>
</evidence>
<organism evidence="1 2">
    <name type="scientific">Moraxella cuniculi DSM 21768</name>
    <dbReference type="NCBI Taxonomy" id="1122245"/>
    <lineage>
        <taxon>Bacteria</taxon>
        <taxon>Pseudomonadati</taxon>
        <taxon>Pseudomonadota</taxon>
        <taxon>Gammaproteobacteria</taxon>
        <taxon>Moraxellales</taxon>
        <taxon>Moraxellaceae</taxon>
        <taxon>Moraxella</taxon>
    </lineage>
</organism>
<dbReference type="Pfam" id="PF09956">
    <property type="entry name" value="Phage_cement_2"/>
    <property type="match status" value="1"/>
</dbReference>
<dbReference type="InterPro" id="IPR011231">
    <property type="entry name" value="Phage_VT1-Sakai_H0018"/>
</dbReference>
<dbReference type="Proteomes" id="UP000187495">
    <property type="component" value="Unassembled WGS sequence"/>
</dbReference>
<dbReference type="RefSeq" id="WP_076554448.1">
    <property type="nucleotide sequence ID" value="NZ_FTNU01000001.1"/>
</dbReference>
<gene>
    <name evidence="1" type="ORF">SAMN02745664_101283</name>
</gene>
<dbReference type="STRING" id="34061.B0189_01720"/>
<keyword evidence="2" id="KW-1185">Reference proteome</keyword>
<evidence type="ECO:0000313" key="1">
    <source>
        <dbReference type="EMBL" id="SIR75486.1"/>
    </source>
</evidence>
<reference evidence="2" key="1">
    <citation type="submission" date="2017-01" db="EMBL/GenBank/DDBJ databases">
        <authorList>
            <person name="Varghese N."/>
            <person name="Submissions S."/>
        </authorList>
    </citation>
    <scope>NUCLEOTIDE SEQUENCE [LARGE SCALE GENOMIC DNA]</scope>
    <source>
        <strain evidence="2">DSM 21768</strain>
    </source>
</reference>
<accession>A0A1N7DI38</accession>